<reference evidence="1 2" key="1">
    <citation type="submission" date="2014-01" db="EMBL/GenBank/DDBJ databases">
        <title>Draft genome sequencing of Bacillus alcalophilus CGMCC 1.3604.</title>
        <authorList>
            <person name="Yang J."/>
            <person name="Diao L."/>
            <person name="Yang S."/>
        </authorList>
    </citation>
    <scope>NUCLEOTIDE SEQUENCE [LARGE SCALE GENOMIC DNA]</scope>
    <source>
        <strain evidence="1 2">CGMCC 1.3604</strain>
    </source>
</reference>
<evidence type="ECO:0000313" key="1">
    <source>
        <dbReference type="EMBL" id="THG91996.1"/>
    </source>
</evidence>
<dbReference type="RefSeq" id="WP_160173421.1">
    <property type="nucleotide sequence ID" value="NZ_ALPT02000052.1"/>
</dbReference>
<gene>
    <name evidence="1" type="ORF">AJ85_21660</name>
</gene>
<proteinExistence type="predicted"/>
<accession>A0A4S4K2V2</accession>
<comment type="caution">
    <text evidence="1">The sequence shown here is derived from an EMBL/GenBank/DDBJ whole genome shotgun (WGS) entry which is preliminary data.</text>
</comment>
<name>A0A4S4K2V2_ALKAL</name>
<protein>
    <submittedName>
        <fullName evidence="1">Uncharacterized protein</fullName>
    </submittedName>
</protein>
<evidence type="ECO:0000313" key="2">
    <source>
        <dbReference type="Proteomes" id="UP000297014"/>
    </source>
</evidence>
<dbReference type="EMBL" id="JALP01000031">
    <property type="protein sequence ID" value="THG91996.1"/>
    <property type="molecule type" value="Genomic_DNA"/>
</dbReference>
<dbReference type="AlphaFoldDB" id="A0A4S4K2V2"/>
<dbReference type="Proteomes" id="UP000297014">
    <property type="component" value="Unassembled WGS sequence"/>
</dbReference>
<sequence length="55" mass="6731">MRIWRKYNKTFLIQPESSEDLDEVKELKNAIVKGKEGKWSRKEREILKNIKKRIE</sequence>
<organism evidence="1 2">
    <name type="scientific">Alkalihalobacillus alcalophilus ATCC 27647 = CGMCC 1.3604</name>
    <dbReference type="NCBI Taxonomy" id="1218173"/>
    <lineage>
        <taxon>Bacteria</taxon>
        <taxon>Bacillati</taxon>
        <taxon>Bacillota</taxon>
        <taxon>Bacilli</taxon>
        <taxon>Bacillales</taxon>
        <taxon>Bacillaceae</taxon>
        <taxon>Alkalihalobacillus</taxon>
    </lineage>
</organism>